<dbReference type="GO" id="GO:0005634">
    <property type="term" value="C:nucleus"/>
    <property type="evidence" value="ECO:0007669"/>
    <property type="project" value="TreeGrafter"/>
</dbReference>
<accession>A0A9D3Z2Y8</accession>
<keyword evidence="3" id="KW-1185">Reference proteome</keyword>
<dbReference type="PANTHER" id="PTHR45751:SF11">
    <property type="entry name" value="COPINE FAMILY PROTEIN 2"/>
    <property type="match status" value="1"/>
</dbReference>
<dbReference type="PANTHER" id="PTHR45751">
    <property type="entry name" value="COPINE FAMILY PROTEIN 1"/>
    <property type="match status" value="1"/>
</dbReference>
<sequence length="69" mass="8122">MDEWDDLENFHNKVAVKGLSTRRFDNFQFVNYHKITHEAKNIDVALALAALMEIPDQYKFIKENVLVNL</sequence>
<name>A0A9D3Z2Y8_DREPO</name>
<feature type="domain" description="Copine C-terminal" evidence="1">
    <location>
        <begin position="3"/>
        <end position="64"/>
    </location>
</feature>
<gene>
    <name evidence="2" type="ORF">DPMN_069153</name>
</gene>
<evidence type="ECO:0000313" key="2">
    <source>
        <dbReference type="EMBL" id="KAH3709690.1"/>
    </source>
</evidence>
<dbReference type="InterPro" id="IPR010734">
    <property type="entry name" value="Copine_C"/>
</dbReference>
<dbReference type="GO" id="GO:0004842">
    <property type="term" value="F:ubiquitin-protein transferase activity"/>
    <property type="evidence" value="ECO:0007669"/>
    <property type="project" value="TreeGrafter"/>
</dbReference>
<dbReference type="Proteomes" id="UP000828390">
    <property type="component" value="Unassembled WGS sequence"/>
</dbReference>
<organism evidence="2 3">
    <name type="scientific">Dreissena polymorpha</name>
    <name type="common">Zebra mussel</name>
    <name type="synonym">Mytilus polymorpha</name>
    <dbReference type="NCBI Taxonomy" id="45954"/>
    <lineage>
        <taxon>Eukaryota</taxon>
        <taxon>Metazoa</taxon>
        <taxon>Spiralia</taxon>
        <taxon>Lophotrochozoa</taxon>
        <taxon>Mollusca</taxon>
        <taxon>Bivalvia</taxon>
        <taxon>Autobranchia</taxon>
        <taxon>Heteroconchia</taxon>
        <taxon>Euheterodonta</taxon>
        <taxon>Imparidentia</taxon>
        <taxon>Neoheterodontei</taxon>
        <taxon>Myida</taxon>
        <taxon>Dreissenoidea</taxon>
        <taxon>Dreissenidae</taxon>
        <taxon>Dreissena</taxon>
    </lineage>
</organism>
<reference evidence="2" key="2">
    <citation type="submission" date="2020-11" db="EMBL/GenBank/DDBJ databases">
        <authorList>
            <person name="McCartney M.A."/>
            <person name="Auch B."/>
            <person name="Kono T."/>
            <person name="Mallez S."/>
            <person name="Becker A."/>
            <person name="Gohl D.M."/>
            <person name="Silverstein K.A.T."/>
            <person name="Koren S."/>
            <person name="Bechman K.B."/>
            <person name="Herman A."/>
            <person name="Abrahante J.E."/>
            <person name="Garbe J."/>
        </authorList>
    </citation>
    <scope>NUCLEOTIDE SEQUENCE</scope>
    <source>
        <strain evidence="2">Duluth1</strain>
        <tissue evidence="2">Whole animal</tissue>
    </source>
</reference>
<dbReference type="EMBL" id="JAIWYP010000014">
    <property type="protein sequence ID" value="KAH3709690.1"/>
    <property type="molecule type" value="Genomic_DNA"/>
</dbReference>
<protein>
    <recommendedName>
        <fullName evidence="1">Copine C-terminal domain-containing protein</fullName>
    </recommendedName>
</protein>
<reference evidence="2" key="1">
    <citation type="journal article" date="2019" name="bioRxiv">
        <title>The Genome of the Zebra Mussel, Dreissena polymorpha: A Resource for Invasive Species Research.</title>
        <authorList>
            <person name="McCartney M.A."/>
            <person name="Auch B."/>
            <person name="Kono T."/>
            <person name="Mallez S."/>
            <person name="Zhang Y."/>
            <person name="Obille A."/>
            <person name="Becker A."/>
            <person name="Abrahante J.E."/>
            <person name="Garbe J."/>
            <person name="Badalamenti J.P."/>
            <person name="Herman A."/>
            <person name="Mangelson H."/>
            <person name="Liachko I."/>
            <person name="Sullivan S."/>
            <person name="Sone E.D."/>
            <person name="Koren S."/>
            <person name="Silverstein K.A.T."/>
            <person name="Beckman K.B."/>
            <person name="Gohl D.M."/>
        </authorList>
    </citation>
    <scope>NUCLEOTIDE SEQUENCE</scope>
    <source>
        <strain evidence="2">Duluth1</strain>
        <tissue evidence="2">Whole animal</tissue>
    </source>
</reference>
<dbReference type="Pfam" id="PF07002">
    <property type="entry name" value="Copine"/>
    <property type="match status" value="1"/>
</dbReference>
<dbReference type="InterPro" id="IPR052079">
    <property type="entry name" value="E3_ligase/Copine_domain"/>
</dbReference>
<dbReference type="AlphaFoldDB" id="A0A9D3Z2Y8"/>
<dbReference type="GO" id="GO:0016567">
    <property type="term" value="P:protein ubiquitination"/>
    <property type="evidence" value="ECO:0007669"/>
    <property type="project" value="TreeGrafter"/>
</dbReference>
<evidence type="ECO:0000259" key="1">
    <source>
        <dbReference type="Pfam" id="PF07002"/>
    </source>
</evidence>
<proteinExistence type="predicted"/>
<comment type="caution">
    <text evidence="2">The sequence shown here is derived from an EMBL/GenBank/DDBJ whole genome shotgun (WGS) entry which is preliminary data.</text>
</comment>
<evidence type="ECO:0000313" key="3">
    <source>
        <dbReference type="Proteomes" id="UP000828390"/>
    </source>
</evidence>